<dbReference type="Pfam" id="PF00440">
    <property type="entry name" value="TetR_N"/>
    <property type="match status" value="1"/>
</dbReference>
<evidence type="ECO:0000256" key="4">
    <source>
        <dbReference type="PROSITE-ProRule" id="PRU00335"/>
    </source>
</evidence>
<dbReference type="GO" id="GO:0000976">
    <property type="term" value="F:transcription cis-regulatory region binding"/>
    <property type="evidence" value="ECO:0007669"/>
    <property type="project" value="TreeGrafter"/>
</dbReference>
<dbReference type="InterPro" id="IPR001647">
    <property type="entry name" value="HTH_TetR"/>
</dbReference>
<reference evidence="6 7" key="1">
    <citation type="submission" date="2018-10" db="EMBL/GenBank/DDBJ databases">
        <title>Sequencing the genomes of 1000 actinobacteria strains.</title>
        <authorList>
            <person name="Klenk H.-P."/>
        </authorList>
    </citation>
    <scope>NUCLEOTIDE SEQUENCE [LARGE SCALE GENOMIC DNA]</scope>
    <source>
        <strain evidence="6 7">DSM 45175</strain>
    </source>
</reference>
<dbReference type="RefSeq" id="WP_121160428.1">
    <property type="nucleotide sequence ID" value="NZ_RBKT01000001.1"/>
</dbReference>
<dbReference type="PANTHER" id="PTHR30055:SF234">
    <property type="entry name" value="HTH-TYPE TRANSCRIPTIONAL REGULATOR BETI"/>
    <property type="match status" value="1"/>
</dbReference>
<dbReference type="Proteomes" id="UP000277671">
    <property type="component" value="Unassembled WGS sequence"/>
</dbReference>
<evidence type="ECO:0000259" key="5">
    <source>
        <dbReference type="PROSITE" id="PS50977"/>
    </source>
</evidence>
<keyword evidence="7" id="KW-1185">Reference proteome</keyword>
<comment type="caution">
    <text evidence="6">The sequence shown here is derived from an EMBL/GenBank/DDBJ whole genome shotgun (WGS) entry which is preliminary data.</text>
</comment>
<name>A0A495JTU5_9ACTN</name>
<keyword evidence="1" id="KW-0805">Transcription regulation</keyword>
<feature type="domain" description="HTH tetR-type" evidence="5">
    <location>
        <begin position="16"/>
        <end position="76"/>
    </location>
</feature>
<evidence type="ECO:0000313" key="6">
    <source>
        <dbReference type="EMBL" id="RKR92430.1"/>
    </source>
</evidence>
<proteinExistence type="predicted"/>
<dbReference type="PANTHER" id="PTHR30055">
    <property type="entry name" value="HTH-TYPE TRANSCRIPTIONAL REGULATOR RUTR"/>
    <property type="match status" value="1"/>
</dbReference>
<accession>A0A495JTU5</accession>
<feature type="DNA-binding region" description="H-T-H motif" evidence="4">
    <location>
        <begin position="39"/>
        <end position="58"/>
    </location>
</feature>
<dbReference type="PRINTS" id="PR00455">
    <property type="entry name" value="HTHTETR"/>
</dbReference>
<dbReference type="PROSITE" id="PS50977">
    <property type="entry name" value="HTH_TETR_2"/>
    <property type="match status" value="1"/>
</dbReference>
<dbReference type="GO" id="GO:0003700">
    <property type="term" value="F:DNA-binding transcription factor activity"/>
    <property type="evidence" value="ECO:0007669"/>
    <property type="project" value="TreeGrafter"/>
</dbReference>
<gene>
    <name evidence="6" type="ORF">BDK92_6871</name>
</gene>
<sequence length="214" mass="22996">MAKPRSPATRRQESAEFTQKVILEAARELFATQGYPATTVVDIAARARVAVATVYTSVGGKPTLLRALIQAGVQDPETARTQAAIQASSDPAEILRLLAAGTRHGNEQHAETVRLMATTAHVAPSASEAVREATESYREALHVVAVRLNELGALRAGLTVERAAHVLWFYFGLNAWSQLVDGGWSWDEAERWLIESATSALLSLPVAPATNTEA</sequence>
<dbReference type="AlphaFoldDB" id="A0A495JTU5"/>
<evidence type="ECO:0000256" key="3">
    <source>
        <dbReference type="ARBA" id="ARBA00023163"/>
    </source>
</evidence>
<keyword evidence="3" id="KW-0804">Transcription</keyword>
<dbReference type="SUPFAM" id="SSF46689">
    <property type="entry name" value="Homeodomain-like"/>
    <property type="match status" value="1"/>
</dbReference>
<dbReference type="EMBL" id="RBKT01000001">
    <property type="protein sequence ID" value="RKR92430.1"/>
    <property type="molecule type" value="Genomic_DNA"/>
</dbReference>
<dbReference type="OrthoDB" id="4823039at2"/>
<dbReference type="Gene3D" id="1.10.10.60">
    <property type="entry name" value="Homeodomain-like"/>
    <property type="match status" value="1"/>
</dbReference>
<dbReference type="InterPro" id="IPR009057">
    <property type="entry name" value="Homeodomain-like_sf"/>
</dbReference>
<evidence type="ECO:0000256" key="2">
    <source>
        <dbReference type="ARBA" id="ARBA00023125"/>
    </source>
</evidence>
<dbReference type="InterPro" id="IPR050109">
    <property type="entry name" value="HTH-type_TetR-like_transc_reg"/>
</dbReference>
<evidence type="ECO:0000313" key="7">
    <source>
        <dbReference type="Proteomes" id="UP000277671"/>
    </source>
</evidence>
<protein>
    <submittedName>
        <fullName evidence="6">TetR family transcriptional regulator</fullName>
    </submittedName>
</protein>
<evidence type="ECO:0000256" key="1">
    <source>
        <dbReference type="ARBA" id="ARBA00023015"/>
    </source>
</evidence>
<keyword evidence="2 4" id="KW-0238">DNA-binding</keyword>
<organism evidence="6 7">
    <name type="scientific">Micromonospora pisi</name>
    <dbReference type="NCBI Taxonomy" id="589240"/>
    <lineage>
        <taxon>Bacteria</taxon>
        <taxon>Bacillati</taxon>
        <taxon>Actinomycetota</taxon>
        <taxon>Actinomycetes</taxon>
        <taxon>Micromonosporales</taxon>
        <taxon>Micromonosporaceae</taxon>
        <taxon>Micromonospora</taxon>
    </lineage>
</organism>
<dbReference type="Gene3D" id="1.10.357.10">
    <property type="entry name" value="Tetracycline Repressor, domain 2"/>
    <property type="match status" value="1"/>
</dbReference>